<evidence type="ECO:0000256" key="1">
    <source>
        <dbReference type="SAM" id="MobiDB-lite"/>
    </source>
</evidence>
<proteinExistence type="predicted"/>
<protein>
    <submittedName>
        <fullName evidence="3">Helix-hairpin-helix domain-containing protein</fullName>
    </submittedName>
</protein>
<evidence type="ECO:0000313" key="4">
    <source>
        <dbReference type="Proteomes" id="UP000480266"/>
    </source>
</evidence>
<name>A0A7C9RIA2_9BRAD</name>
<keyword evidence="2" id="KW-0732">Signal</keyword>
<accession>A0A7C9RIA2</accession>
<feature type="signal peptide" evidence="2">
    <location>
        <begin position="1"/>
        <end position="30"/>
    </location>
</feature>
<keyword evidence="4" id="KW-1185">Reference proteome</keyword>
<dbReference type="Pfam" id="PF12836">
    <property type="entry name" value="HHH_3"/>
    <property type="match status" value="1"/>
</dbReference>
<feature type="compositionally biased region" description="Low complexity" evidence="1">
    <location>
        <begin position="30"/>
        <end position="41"/>
    </location>
</feature>
<gene>
    <name evidence="3" type="ORF">G4V63_20945</name>
</gene>
<evidence type="ECO:0000256" key="2">
    <source>
        <dbReference type="SAM" id="SignalP"/>
    </source>
</evidence>
<dbReference type="Gene3D" id="1.10.150.320">
    <property type="entry name" value="Photosystem II 12 kDa extrinsic protein"/>
    <property type="match status" value="1"/>
</dbReference>
<dbReference type="EMBL" id="JAAMRR010001076">
    <property type="protein sequence ID" value="NGX97578.1"/>
    <property type="molecule type" value="Genomic_DNA"/>
</dbReference>
<feature type="compositionally biased region" description="Low complexity" evidence="1">
    <location>
        <begin position="48"/>
        <end position="60"/>
    </location>
</feature>
<dbReference type="SUPFAM" id="SSF81585">
    <property type="entry name" value="PsbU/PolX domain-like"/>
    <property type="match status" value="1"/>
</dbReference>
<dbReference type="AlphaFoldDB" id="A0A7C9RIA2"/>
<feature type="region of interest" description="Disordered" evidence="1">
    <location>
        <begin position="30"/>
        <end position="67"/>
    </location>
</feature>
<dbReference type="Proteomes" id="UP000480266">
    <property type="component" value="Unassembled WGS sequence"/>
</dbReference>
<organism evidence="3 4">
    <name type="scientific">Candidatus Afipia apatlaquensis</name>
    <dbReference type="NCBI Taxonomy" id="2712852"/>
    <lineage>
        <taxon>Bacteria</taxon>
        <taxon>Pseudomonadati</taxon>
        <taxon>Pseudomonadota</taxon>
        <taxon>Alphaproteobacteria</taxon>
        <taxon>Hyphomicrobiales</taxon>
        <taxon>Nitrobacteraceae</taxon>
        <taxon>Afipia</taxon>
    </lineage>
</organism>
<reference evidence="3" key="1">
    <citation type="submission" date="2020-02" db="EMBL/GenBank/DDBJ databases">
        <title>Draft genome sequence of Candidatus Afipia apatlaquensis IBT-C3, a potential strain for decolorization of textile dyes.</title>
        <authorList>
            <person name="Sanchez-Reyes A."/>
            <person name="Breton-Deval L."/>
            <person name="Mangelson H."/>
            <person name="Sanchez-Flores A."/>
        </authorList>
    </citation>
    <scope>NUCLEOTIDE SEQUENCE [LARGE SCALE GENOMIC DNA]</scope>
    <source>
        <strain evidence="3">IBT-C3</strain>
    </source>
</reference>
<comment type="caution">
    <text evidence="3">The sequence shown here is derived from an EMBL/GenBank/DDBJ whole genome shotgun (WGS) entry which is preliminary data.</text>
</comment>
<feature type="chain" id="PRO_5028926789" evidence="2">
    <location>
        <begin position="31"/>
        <end position="131"/>
    </location>
</feature>
<evidence type="ECO:0000313" key="3">
    <source>
        <dbReference type="EMBL" id="NGX97578.1"/>
    </source>
</evidence>
<sequence length="131" mass="13561">MRYVKLASLTAATLAATLSLGLLASSPSFAQATQPATGGKMAPPPAAAPKADSKMAPAPKAETKAAPKADLLDINSASADELKALKGIGDAYSAAIIKGRPYKGKDELVQKKIIPEKTYAEIKDKIIAKQK</sequence>